<dbReference type="Gene3D" id="3.55.50.40">
    <property type="match status" value="1"/>
</dbReference>
<dbReference type="RefSeq" id="WP_123062418.1">
    <property type="nucleotide sequence ID" value="NZ_RIAS01000001.1"/>
</dbReference>
<evidence type="ECO:0000259" key="2">
    <source>
        <dbReference type="Pfam" id="PF06605"/>
    </source>
</evidence>
<dbReference type="AlphaFoldDB" id="A0A5M9WLQ6"/>
<sequence>MPNPTMKVFDKNLRRVGTLIDSTDIQRRRRINSDYELTFMVPMTSDDYREKIAIKGHVQDERGQFYVIQSRSRSREGRKLTASIYCNHVMFKLNEFKFPYNSYIDEAYGVHINELTQLITTATGGRFTFAIHDTFELHDVKDFGRGTCLEALNKIVDMYECEVEPDNFVINLRKRIGSDHGLQYRLKKNIVSSSFKDKGESLVTRMYAQMKDGRTFIGMDASLLTDLERSLLSNVPGAIVNGKLAVNYLISPFAEYWASDSVPFYDGEIIEQDIEEAEDLLKATRKALLEQEVVSLEATISTADLFKIDNTEPRPHLGDDVMCIDPDMGMNRMKARITELTEYPYNLDKHAEPTISNLNLRDYDDIISDLERNKNITSNIFSNGKIRTDVFESFAKQAVIDINNSKTELIYPPEGGILAQEKTNPLEQVRLTSNGIGISTDGWQSIRAAITARGVVAEQVIGQLGNFVSMLIGNGEDIVQINTNGIAAGASSFNSAPFRLNMKGDLIANSLTANYANIEYSNFKNGAIVGSSINVGNGMFTVTSGGIMSAVGANFSGSITASTVTGTNINGGTITGSLIRTAVTGRRVEIDSVGFRTFDSDNRNRIRINTASDSDIAAISFFGSGGSFAGEINSYQNSGQLTIFSNDLWLGSNNTANPIRLQGAVNFGGAATFNYGATGLTISSVTGLQNEINSIWTSLGGKASTSHTHTQYAVNMTYDPSTKNLKLFNQNGTAIATVNLS</sequence>
<evidence type="ECO:0000313" key="4">
    <source>
        <dbReference type="EMBL" id="KAA8782503.1"/>
    </source>
</evidence>
<name>A0A5M9WLQ6_PAEAM</name>
<keyword evidence="1" id="KW-0175">Coiled coil</keyword>
<gene>
    <name evidence="4" type="ORF">EC604_01395</name>
</gene>
<dbReference type="Pfam" id="PF06605">
    <property type="entry name" value="Prophage_tail"/>
    <property type="match status" value="1"/>
</dbReference>
<organism evidence="4 5">
    <name type="scientific">Paenibacillus amylolyticus</name>
    <dbReference type="NCBI Taxonomy" id="1451"/>
    <lineage>
        <taxon>Bacteria</taxon>
        <taxon>Bacillati</taxon>
        <taxon>Bacillota</taxon>
        <taxon>Bacilli</taxon>
        <taxon>Bacillales</taxon>
        <taxon>Paenibacillaceae</taxon>
        <taxon>Paenibacillus</taxon>
    </lineage>
</organism>
<dbReference type="Proteomes" id="UP000323664">
    <property type="component" value="Unassembled WGS sequence"/>
</dbReference>
<protein>
    <recommendedName>
        <fullName evidence="6">Prophage tail endopeptidase domain-containing protein</fullName>
    </recommendedName>
</protein>
<feature type="domain" description="Tail spike" evidence="2">
    <location>
        <begin position="118"/>
        <end position="359"/>
    </location>
</feature>
<feature type="coiled-coil region" evidence="1">
    <location>
        <begin position="267"/>
        <end position="294"/>
    </location>
</feature>
<dbReference type="OrthoDB" id="2548468at2"/>
<evidence type="ECO:0008006" key="6">
    <source>
        <dbReference type="Google" id="ProtNLM"/>
    </source>
</evidence>
<evidence type="ECO:0000259" key="3">
    <source>
        <dbReference type="Pfam" id="PF18994"/>
    </source>
</evidence>
<reference evidence="4 5" key="1">
    <citation type="journal article" date="2019" name="J. Ind. Microbiol. Biotechnol.">
        <title>Paenibacillus amylolyticus 27C64 has a diverse set of carbohydrate-active enzymes and complete pectin deconstruction system.</title>
        <authorList>
            <person name="Keggi C."/>
            <person name="Doran-Peterson J."/>
        </authorList>
    </citation>
    <scope>NUCLEOTIDE SEQUENCE [LARGE SCALE GENOMIC DNA]</scope>
    <source>
        <strain evidence="4 5">27C64</strain>
    </source>
</reference>
<feature type="domain" description="Prophage endopeptidase tail N-terminal" evidence="3">
    <location>
        <begin position="8"/>
        <end position="88"/>
    </location>
</feature>
<evidence type="ECO:0000256" key="1">
    <source>
        <dbReference type="SAM" id="Coils"/>
    </source>
</evidence>
<evidence type="ECO:0000313" key="5">
    <source>
        <dbReference type="Proteomes" id="UP000323664"/>
    </source>
</evidence>
<dbReference type="Pfam" id="PF18994">
    <property type="entry name" value="Prophage_tailD1"/>
    <property type="match status" value="1"/>
</dbReference>
<dbReference type="NCBIfam" id="TIGR01665">
    <property type="entry name" value="put_anti_recept"/>
    <property type="match status" value="1"/>
</dbReference>
<dbReference type="InterPro" id="IPR010572">
    <property type="entry name" value="Tail_dom"/>
</dbReference>
<proteinExistence type="predicted"/>
<dbReference type="InterPro" id="IPR044051">
    <property type="entry name" value="Prophage_tail_N"/>
</dbReference>
<dbReference type="InterPro" id="IPR007119">
    <property type="entry name" value="Phage_tail_spike_N"/>
</dbReference>
<comment type="caution">
    <text evidence="4">The sequence shown here is derived from an EMBL/GenBank/DDBJ whole genome shotgun (WGS) entry which is preliminary data.</text>
</comment>
<accession>A0A5M9WLQ6</accession>
<dbReference type="EMBL" id="RIAS01000001">
    <property type="protein sequence ID" value="KAA8782503.1"/>
    <property type="molecule type" value="Genomic_DNA"/>
</dbReference>